<dbReference type="SUPFAM" id="SSF51445">
    <property type="entry name" value="(Trans)glycosidases"/>
    <property type="match status" value="1"/>
</dbReference>
<sequence length="807" mass="92785">MLKLSHFEIEPGGLALRTSSGTMHIAFYTPSIARIRYTLESTFSGKRSLMVVDRPESLEVRWTIDDHPEYLELSTDLLTIRVDKQSCAFSYLDKDQRLLAKEPARGGKTLERTDVYSTVFDESAPLETAQGADGLRVRANSGRRGLDRQAYHTKLEFEWQPDEALYGLGSHEEGMMNLRGKHQYLYQQNMKAVVPAFLSTRGYGVLVDSYSYMSFHDDAFGSYIWTDVDDEMDYYFIYGPEFDQIVAGIRYLTGEAPMLPKWAFGYVQSKERYVSQQELIETVQEYRKRALPLDCIVLDWQSWPGQLWGQKTLDPERFPDPSGMMKQLRQMNARLMVSIWPIMREGGDNHREMDEQGFLLGNQATYDAFNEEARKLYWKQVNAGLFSHGVDAWWCDCTEPFEADWKGSVKPEPEQRMLINTAEAKLYLDPEYINAYSLLHSKGIYEGQRALTASKRVVNLTRSAYAGQHRYGTITWSGDIAANWETLRKQIADGLNFCVTGSPYWTFDIGAFFVHNKKNLWFWGGDYDGGVDDMGYRELYVRWFQLGAFLPMFRSHGTDTPREIWRFGEPGEPIYDTLVKFLKLRYKLVPYIYSLAGAIAHRSYTMFRALAFDFREDVQAHNVDDQFMFGPAFLVCPVTTAMYYGPESRKLHGVSKYRSVYLPVGIWYDYWTDERTEGGRTIESKADLETMPLYVRAGSIVPLGTEIQYADEHPEGDIRLKVYPGKDVIFTLYEDEGDSYGYEEGAYATIEIQWCEAARALLIGKRKGTYYGMPAERKIHVEIVGEAGQCTISYHGEPITIRQDDVG</sequence>
<dbReference type="InterPro" id="IPR025887">
    <property type="entry name" value="Glyco_hydro_31_N_dom"/>
</dbReference>
<evidence type="ECO:0000259" key="5">
    <source>
        <dbReference type="Pfam" id="PF17137"/>
    </source>
</evidence>
<dbReference type="RefSeq" id="WP_167052173.1">
    <property type="nucleotide sequence ID" value="NZ_JAAOZR010000002.1"/>
</dbReference>
<accession>A0ABS4I5G3</accession>
<dbReference type="Gene3D" id="3.20.20.80">
    <property type="entry name" value="Glycosidases"/>
    <property type="match status" value="1"/>
</dbReference>
<proteinExistence type="inferred from homology"/>
<keyword evidence="8" id="KW-1185">Reference proteome</keyword>
<dbReference type="Pfam" id="PF21365">
    <property type="entry name" value="Glyco_hydro_31_3rd"/>
    <property type="match status" value="1"/>
</dbReference>
<dbReference type="InterPro" id="IPR013780">
    <property type="entry name" value="Glyco_hydro_b"/>
</dbReference>
<comment type="caution">
    <text evidence="7">The sequence shown here is derived from an EMBL/GenBank/DDBJ whole genome shotgun (WGS) entry which is preliminary data.</text>
</comment>
<reference evidence="7 8" key="1">
    <citation type="submission" date="2021-03" db="EMBL/GenBank/DDBJ databases">
        <title>Genomic Encyclopedia of Type Strains, Phase IV (KMG-IV): sequencing the most valuable type-strain genomes for metagenomic binning, comparative biology and taxonomic classification.</title>
        <authorList>
            <person name="Goeker M."/>
        </authorList>
    </citation>
    <scope>NUCLEOTIDE SEQUENCE [LARGE SCALE GENOMIC DNA]</scope>
    <source>
        <strain evidence="7 8">DSM 24950</strain>
    </source>
</reference>
<dbReference type="InterPro" id="IPR048395">
    <property type="entry name" value="Glyco_hydro_31_C"/>
</dbReference>
<evidence type="ECO:0000313" key="7">
    <source>
        <dbReference type="EMBL" id="MBP1966145.1"/>
    </source>
</evidence>
<gene>
    <name evidence="7" type="ORF">J2Z65_005404</name>
</gene>
<feature type="domain" description="Glycoside hydrolase family 31 N-terminal" evidence="4">
    <location>
        <begin position="22"/>
        <end position="215"/>
    </location>
</feature>
<dbReference type="SUPFAM" id="SSF51011">
    <property type="entry name" value="Glycosyl hydrolase domain"/>
    <property type="match status" value="1"/>
</dbReference>
<dbReference type="EC" id="3.2.1.177" evidence="7"/>
<dbReference type="GO" id="GO:0061634">
    <property type="term" value="F:alpha-D-xyloside xylohydrolase"/>
    <property type="evidence" value="ECO:0007669"/>
    <property type="project" value="UniProtKB-EC"/>
</dbReference>
<feature type="domain" description="Glycoside hydrolase family 31 TIM barrel" evidence="3">
    <location>
        <begin position="257"/>
        <end position="595"/>
    </location>
</feature>
<dbReference type="CDD" id="cd14752">
    <property type="entry name" value="GH31_N"/>
    <property type="match status" value="1"/>
</dbReference>
<dbReference type="CDD" id="cd06591">
    <property type="entry name" value="GH31_xylosidase_XylS"/>
    <property type="match status" value="1"/>
</dbReference>
<dbReference type="InterPro" id="IPR000322">
    <property type="entry name" value="Glyco_hydro_31_TIM"/>
</dbReference>
<dbReference type="Gene3D" id="2.60.40.1180">
    <property type="entry name" value="Golgi alpha-mannosidase II"/>
    <property type="match status" value="2"/>
</dbReference>
<name>A0ABS4I5G3_9BACL</name>
<keyword evidence="2 7" id="KW-0326">Glycosidase</keyword>
<dbReference type="Pfam" id="PF01055">
    <property type="entry name" value="Glyco_hydro_31_2nd"/>
    <property type="match status" value="1"/>
</dbReference>
<dbReference type="InterPro" id="IPR011013">
    <property type="entry name" value="Gal_mutarotase_sf_dom"/>
</dbReference>
<evidence type="ECO:0000256" key="1">
    <source>
        <dbReference type="ARBA" id="ARBA00007806"/>
    </source>
</evidence>
<comment type="similarity">
    <text evidence="1 2">Belongs to the glycosyl hydrolase 31 family.</text>
</comment>
<organism evidence="7 8">
    <name type="scientific">Paenibacillus aceris</name>
    <dbReference type="NCBI Taxonomy" id="869555"/>
    <lineage>
        <taxon>Bacteria</taxon>
        <taxon>Bacillati</taxon>
        <taxon>Bacillota</taxon>
        <taxon>Bacilli</taxon>
        <taxon>Bacillales</taxon>
        <taxon>Paenibacillaceae</taxon>
        <taxon>Paenibacillus</taxon>
    </lineage>
</organism>
<dbReference type="PANTHER" id="PTHR43863:SF2">
    <property type="entry name" value="MALTASE-GLUCOAMYLASE"/>
    <property type="match status" value="1"/>
</dbReference>
<dbReference type="Gene3D" id="2.60.40.1760">
    <property type="entry name" value="glycosyl hydrolase (family 31)"/>
    <property type="match status" value="1"/>
</dbReference>
<dbReference type="SUPFAM" id="SSF74650">
    <property type="entry name" value="Galactose mutarotase-like"/>
    <property type="match status" value="1"/>
</dbReference>
<evidence type="ECO:0000313" key="8">
    <source>
        <dbReference type="Proteomes" id="UP001519344"/>
    </source>
</evidence>
<dbReference type="PANTHER" id="PTHR43863">
    <property type="entry name" value="HYDROLASE, PUTATIVE (AFU_ORTHOLOGUE AFUA_1G03140)-RELATED"/>
    <property type="match status" value="1"/>
</dbReference>
<feature type="domain" description="DUF5110" evidence="5">
    <location>
        <begin position="718"/>
        <end position="785"/>
    </location>
</feature>
<dbReference type="Pfam" id="PF13802">
    <property type="entry name" value="Gal_mutarotas_2"/>
    <property type="match status" value="1"/>
</dbReference>
<protein>
    <submittedName>
        <fullName evidence="7">Alpha-D-xyloside xylohydrolase</fullName>
        <ecNumber evidence="7">3.2.1.177</ecNumber>
    </submittedName>
</protein>
<evidence type="ECO:0000259" key="6">
    <source>
        <dbReference type="Pfam" id="PF21365"/>
    </source>
</evidence>
<dbReference type="EMBL" id="JAGGKV010000019">
    <property type="protein sequence ID" value="MBP1966145.1"/>
    <property type="molecule type" value="Genomic_DNA"/>
</dbReference>
<dbReference type="InterPro" id="IPR033403">
    <property type="entry name" value="DUF5110"/>
</dbReference>
<feature type="domain" description="Glycosyl hydrolase family 31 C-terminal" evidence="6">
    <location>
        <begin position="605"/>
        <end position="701"/>
    </location>
</feature>
<dbReference type="InterPro" id="IPR017853">
    <property type="entry name" value="GH"/>
</dbReference>
<evidence type="ECO:0000259" key="3">
    <source>
        <dbReference type="Pfam" id="PF01055"/>
    </source>
</evidence>
<keyword evidence="2 7" id="KW-0378">Hydrolase</keyword>
<dbReference type="InterPro" id="IPR051816">
    <property type="entry name" value="Glycosyl_Hydrolase_31"/>
</dbReference>
<dbReference type="Pfam" id="PF17137">
    <property type="entry name" value="DUF5110"/>
    <property type="match status" value="1"/>
</dbReference>
<evidence type="ECO:0000259" key="4">
    <source>
        <dbReference type="Pfam" id="PF13802"/>
    </source>
</evidence>
<evidence type="ECO:0000256" key="2">
    <source>
        <dbReference type="RuleBase" id="RU361185"/>
    </source>
</evidence>
<dbReference type="Proteomes" id="UP001519344">
    <property type="component" value="Unassembled WGS sequence"/>
</dbReference>